<evidence type="ECO:0000313" key="5">
    <source>
        <dbReference type="EMBL" id="MCH6471436.1"/>
    </source>
</evidence>
<dbReference type="GO" id="GO:0016740">
    <property type="term" value="F:transferase activity"/>
    <property type="evidence" value="ECO:0007669"/>
    <property type="project" value="UniProtKB-KW"/>
</dbReference>
<dbReference type="RefSeq" id="WP_241055230.1">
    <property type="nucleotide sequence ID" value="NZ_JAKZBV010000001.1"/>
</dbReference>
<dbReference type="InterPro" id="IPR025877">
    <property type="entry name" value="MobA-like_NTP_Trfase"/>
</dbReference>
<dbReference type="Pfam" id="PF20058">
    <property type="entry name" value="DUF6457"/>
    <property type="match status" value="1"/>
</dbReference>
<evidence type="ECO:0000256" key="2">
    <source>
        <dbReference type="SAM" id="MobiDB-lite"/>
    </source>
</evidence>
<feature type="region of interest" description="Disordered" evidence="2">
    <location>
        <begin position="212"/>
        <end position="232"/>
    </location>
</feature>
<dbReference type="Pfam" id="PF12804">
    <property type="entry name" value="NTP_transf_3"/>
    <property type="match status" value="1"/>
</dbReference>
<gene>
    <name evidence="5" type="ORF">L0M17_15860</name>
</gene>
<dbReference type="Gene3D" id="3.90.550.10">
    <property type="entry name" value="Spore Coat Polysaccharide Biosynthesis Protein SpsA, Chain A"/>
    <property type="match status" value="1"/>
</dbReference>
<dbReference type="EMBL" id="JAKZBV010000001">
    <property type="protein sequence ID" value="MCH6471436.1"/>
    <property type="molecule type" value="Genomic_DNA"/>
</dbReference>
<sequence>MESLPPPGVGGLNAHQKAPAFDAVILAGGRASRLGGYPKPQLVYEGVTLLDRALGAVGGAERVVVVGPRQHVPRSVGWARESPLFAGPVAALGAGVAALAPSIEGRGAPWVAVLAADLPRAGEAFAPLLAACALEPPADVVLAEDEGGRPQPLLALYRRAPLERALAALADDGGLADRPLRHLVARLSVQPLRLKPGLADDVDTWSSAERWGIPRPERPGAQSEYEEPEMPETDNDEILRAWCAELVEAFELDGLEVDIDAVLGLAGVAAHGVVRPAAPLTTFIAAYAAGFAAGSGQAGEKVAMESAIDVARRALKSRADRAGSGE</sequence>
<protein>
    <submittedName>
        <fullName evidence="5">NTP transferase domain-containing protein</fullName>
    </submittedName>
</protein>
<proteinExistence type="predicted"/>
<feature type="domain" description="DUF6457" evidence="4">
    <location>
        <begin position="235"/>
        <end position="321"/>
    </location>
</feature>
<feature type="domain" description="MobA-like NTP transferase" evidence="3">
    <location>
        <begin position="23"/>
        <end position="175"/>
    </location>
</feature>
<dbReference type="InterPro" id="IPR029044">
    <property type="entry name" value="Nucleotide-diphossugar_trans"/>
</dbReference>
<dbReference type="PANTHER" id="PTHR19136">
    <property type="entry name" value="MOLYBDENUM COFACTOR GUANYLYLTRANSFERASE"/>
    <property type="match status" value="1"/>
</dbReference>
<name>A0ABS9U417_9MICC</name>
<reference evidence="5 6" key="1">
    <citation type="submission" date="2022-03" db="EMBL/GenBank/DDBJ databases">
        <title>Sinomonas sp. isolated from a soil.</title>
        <authorList>
            <person name="Han J."/>
            <person name="Kim D.-U."/>
        </authorList>
    </citation>
    <scope>NUCLEOTIDE SEQUENCE [LARGE SCALE GENOMIC DNA]</scope>
    <source>
        <strain evidence="5 6">5-5</strain>
    </source>
</reference>
<evidence type="ECO:0000256" key="1">
    <source>
        <dbReference type="ARBA" id="ARBA00022679"/>
    </source>
</evidence>
<evidence type="ECO:0000259" key="4">
    <source>
        <dbReference type="Pfam" id="PF20058"/>
    </source>
</evidence>
<dbReference type="PANTHER" id="PTHR19136:SF81">
    <property type="entry name" value="MOLYBDENUM COFACTOR GUANYLYLTRANSFERASE"/>
    <property type="match status" value="1"/>
</dbReference>
<evidence type="ECO:0000313" key="6">
    <source>
        <dbReference type="Proteomes" id="UP001202922"/>
    </source>
</evidence>
<organism evidence="5 6">
    <name type="scientific">Sinomonas terrae</name>
    <dbReference type="NCBI Taxonomy" id="2908838"/>
    <lineage>
        <taxon>Bacteria</taxon>
        <taxon>Bacillati</taxon>
        <taxon>Actinomycetota</taxon>
        <taxon>Actinomycetes</taxon>
        <taxon>Micrococcales</taxon>
        <taxon>Micrococcaceae</taxon>
        <taxon>Sinomonas</taxon>
    </lineage>
</organism>
<keyword evidence="1 5" id="KW-0808">Transferase</keyword>
<dbReference type="SUPFAM" id="SSF53448">
    <property type="entry name" value="Nucleotide-diphospho-sugar transferases"/>
    <property type="match status" value="1"/>
</dbReference>
<keyword evidence="6" id="KW-1185">Reference proteome</keyword>
<dbReference type="InterPro" id="IPR045598">
    <property type="entry name" value="DUF6457"/>
</dbReference>
<comment type="caution">
    <text evidence="5">The sequence shown here is derived from an EMBL/GenBank/DDBJ whole genome shotgun (WGS) entry which is preliminary data.</text>
</comment>
<evidence type="ECO:0000259" key="3">
    <source>
        <dbReference type="Pfam" id="PF12804"/>
    </source>
</evidence>
<dbReference type="Proteomes" id="UP001202922">
    <property type="component" value="Unassembled WGS sequence"/>
</dbReference>
<accession>A0ABS9U417</accession>